<evidence type="ECO:0000256" key="3">
    <source>
        <dbReference type="ARBA" id="ARBA00022801"/>
    </source>
</evidence>
<dbReference type="CDD" id="cd07737">
    <property type="entry name" value="YcbL-like_MBL-fold"/>
    <property type="match status" value="1"/>
</dbReference>
<dbReference type="PANTHER" id="PTHR46233:SF3">
    <property type="entry name" value="HYDROXYACYLGLUTATHIONE HYDROLASE GLOC"/>
    <property type="match status" value="1"/>
</dbReference>
<accession>A0AAW9RJS9</accession>
<dbReference type="Gene3D" id="3.60.15.10">
    <property type="entry name" value="Ribonuclease Z/Hydroxyacylglutathione hydrolase-like"/>
    <property type="match status" value="1"/>
</dbReference>
<evidence type="ECO:0000259" key="6">
    <source>
        <dbReference type="SMART" id="SM00849"/>
    </source>
</evidence>
<feature type="region of interest" description="Disordered" evidence="5">
    <location>
        <begin position="197"/>
        <end position="217"/>
    </location>
</feature>
<dbReference type="RefSeq" id="WP_340329879.1">
    <property type="nucleotide sequence ID" value="NZ_JAZHOF010000004.1"/>
</dbReference>
<evidence type="ECO:0000313" key="7">
    <source>
        <dbReference type="EMBL" id="MEJ8572185.1"/>
    </source>
</evidence>
<keyword evidence="2" id="KW-0479">Metal-binding</keyword>
<dbReference type="Proteomes" id="UP001378188">
    <property type="component" value="Unassembled WGS sequence"/>
</dbReference>
<dbReference type="GO" id="GO:0016787">
    <property type="term" value="F:hydrolase activity"/>
    <property type="evidence" value="ECO:0007669"/>
    <property type="project" value="UniProtKB-KW"/>
</dbReference>
<dbReference type="SMART" id="SM00849">
    <property type="entry name" value="Lactamase_B"/>
    <property type="match status" value="1"/>
</dbReference>
<feature type="domain" description="Metallo-beta-lactamase" evidence="6">
    <location>
        <begin position="15"/>
        <end position="195"/>
    </location>
</feature>
<dbReference type="SUPFAM" id="SSF56281">
    <property type="entry name" value="Metallo-hydrolase/oxidoreductase"/>
    <property type="match status" value="1"/>
</dbReference>
<keyword evidence="3" id="KW-0378">Hydrolase</keyword>
<proteinExistence type="predicted"/>
<name>A0AAW9RJS9_9HYPH</name>
<keyword evidence="4" id="KW-0862">Zinc</keyword>
<evidence type="ECO:0000256" key="4">
    <source>
        <dbReference type="ARBA" id="ARBA00022833"/>
    </source>
</evidence>
<dbReference type="InterPro" id="IPR036866">
    <property type="entry name" value="RibonucZ/Hydroxyglut_hydro"/>
</dbReference>
<dbReference type="InterPro" id="IPR051453">
    <property type="entry name" value="MBL_Glyoxalase_II"/>
</dbReference>
<organism evidence="7 8">
    <name type="scientific">Microbaculum marinum</name>
    <dbReference type="NCBI Taxonomy" id="1764581"/>
    <lineage>
        <taxon>Bacteria</taxon>
        <taxon>Pseudomonadati</taxon>
        <taxon>Pseudomonadota</taxon>
        <taxon>Alphaproteobacteria</taxon>
        <taxon>Hyphomicrobiales</taxon>
        <taxon>Tepidamorphaceae</taxon>
        <taxon>Microbaculum</taxon>
    </lineage>
</organism>
<comment type="caution">
    <text evidence="7">The sequence shown here is derived from an EMBL/GenBank/DDBJ whole genome shotgun (WGS) entry which is preliminary data.</text>
</comment>
<reference evidence="7 8" key="1">
    <citation type="submission" date="2024-02" db="EMBL/GenBank/DDBJ databases">
        <title>Genome analysis and characterization of Microbaculum marinisediminis sp. nov., isolated from marine sediment.</title>
        <authorList>
            <person name="Du Z.-J."/>
            <person name="Ye Y.-Q."/>
            <person name="Zhang Z.-R."/>
            <person name="Yuan S.-M."/>
            <person name="Zhang X.-Y."/>
        </authorList>
    </citation>
    <scope>NUCLEOTIDE SEQUENCE [LARGE SCALE GENOMIC DNA]</scope>
    <source>
        <strain evidence="7 8">SDUM1044001</strain>
    </source>
</reference>
<sequence>MPNLRAAIVPVTPFQQNCTLVFDEETRRGIVIDPGGDLPLIKNAVAEFGVVIDAIVLTHGHVDHASGADELRADLGVEVIGPHEADKPFLDSLAEQGAAYGIEGARNVVPDRWLREGDTIDIAGVTFDVLHCPGHSPGSVVFVNKEMKFALVGDVLFRGSIGRPDLPGGDLQTLLRSIREKLFPLGDEVSFLCGHGPGSTIGEERRTNPYAGENAPT</sequence>
<protein>
    <submittedName>
        <fullName evidence="7">MBL fold metallo-hydrolase</fullName>
    </submittedName>
</protein>
<dbReference type="GO" id="GO:0046872">
    <property type="term" value="F:metal ion binding"/>
    <property type="evidence" value="ECO:0007669"/>
    <property type="project" value="UniProtKB-KW"/>
</dbReference>
<evidence type="ECO:0000256" key="1">
    <source>
        <dbReference type="ARBA" id="ARBA00001947"/>
    </source>
</evidence>
<evidence type="ECO:0000313" key="8">
    <source>
        <dbReference type="Proteomes" id="UP001378188"/>
    </source>
</evidence>
<comment type="cofactor">
    <cofactor evidence="1">
        <name>Zn(2+)</name>
        <dbReference type="ChEBI" id="CHEBI:29105"/>
    </cofactor>
</comment>
<dbReference type="Pfam" id="PF00753">
    <property type="entry name" value="Lactamase_B"/>
    <property type="match status" value="1"/>
</dbReference>
<dbReference type="PANTHER" id="PTHR46233">
    <property type="entry name" value="HYDROXYACYLGLUTATHIONE HYDROLASE GLOC"/>
    <property type="match status" value="1"/>
</dbReference>
<gene>
    <name evidence="7" type="ORF">V3328_11915</name>
</gene>
<dbReference type="AlphaFoldDB" id="A0AAW9RJS9"/>
<dbReference type="InterPro" id="IPR001279">
    <property type="entry name" value="Metallo-B-lactamas"/>
</dbReference>
<keyword evidence="8" id="KW-1185">Reference proteome</keyword>
<evidence type="ECO:0000256" key="2">
    <source>
        <dbReference type="ARBA" id="ARBA00022723"/>
    </source>
</evidence>
<dbReference type="EMBL" id="JAZHOF010000004">
    <property type="protein sequence ID" value="MEJ8572185.1"/>
    <property type="molecule type" value="Genomic_DNA"/>
</dbReference>
<evidence type="ECO:0000256" key="5">
    <source>
        <dbReference type="SAM" id="MobiDB-lite"/>
    </source>
</evidence>